<evidence type="ECO:0000256" key="1">
    <source>
        <dbReference type="ARBA" id="ARBA00004286"/>
    </source>
</evidence>
<feature type="region of interest" description="Disordered" evidence="9">
    <location>
        <begin position="56"/>
        <end position="167"/>
    </location>
</feature>
<dbReference type="InterPro" id="IPR044597">
    <property type="entry name" value="SMH1-6"/>
</dbReference>
<dbReference type="GO" id="GO:0006334">
    <property type="term" value="P:nucleosome assembly"/>
    <property type="evidence" value="ECO:0007669"/>
    <property type="project" value="InterPro"/>
</dbReference>
<feature type="compositionally biased region" description="Basic and acidic residues" evidence="9">
    <location>
        <begin position="242"/>
        <end position="252"/>
    </location>
</feature>
<sequence>MPRQGAPKQKWTPEEEQALRAGVARYGVGKWRLIQKDEEFTETLCNRSNVDLKDKWRNLNMEAGTSRGDRRTARSSEVRRESHRRKRKRRPERASEAVDPTPNGLHALHAAAMQPSGGGMTTRRRTHGYGTRRSEPADEDPDIDDVDEDPEDLEDPEDEDDEPTAVPLHEDIIVTAIIALRSPLGSHADDIVRWVEAHYGSAMQLRTSMKATLRNMVEAGRLERVPEQQNLYRLGGIMRQFEQDPDHAEARPARRAKRRSDPQAQLQAAEVAAAAVREAEEAAAAACRLEAIADRCEAEAMLERSHSLPLEAMSGHQPREDSPATRMPLAVPLSHSTPDLNPLGGLAGLGQQLDENFGRLAKANMMHSGALHIFREPITTEGFCFACHAS</sequence>
<dbReference type="GO" id="GO:0003691">
    <property type="term" value="F:double-stranded telomeric DNA binding"/>
    <property type="evidence" value="ECO:0007669"/>
    <property type="project" value="InterPro"/>
</dbReference>
<evidence type="ECO:0000256" key="9">
    <source>
        <dbReference type="SAM" id="MobiDB-lite"/>
    </source>
</evidence>
<dbReference type="PROSITE" id="PS51504">
    <property type="entry name" value="H15"/>
    <property type="match status" value="1"/>
</dbReference>
<dbReference type="PANTHER" id="PTHR46267:SF15">
    <property type="entry name" value="WINGED HELIX-TURN-HELIX TRANSCRIPTION REPRESSOR DNA-BINDING PROTEIN-RELATED"/>
    <property type="match status" value="1"/>
</dbReference>
<dbReference type="InterPro" id="IPR001005">
    <property type="entry name" value="SANT/Myb"/>
</dbReference>
<keyword evidence="6" id="KW-0238">DNA-binding</keyword>
<evidence type="ECO:0000259" key="11">
    <source>
        <dbReference type="PROSITE" id="PS51294"/>
    </source>
</evidence>
<reference evidence="13 14" key="1">
    <citation type="journal article" date="2024" name="Nat. Commun.">
        <title>Phylogenomics reveals the evolutionary origins of lichenization in chlorophyte algae.</title>
        <authorList>
            <person name="Puginier C."/>
            <person name="Libourel C."/>
            <person name="Otte J."/>
            <person name="Skaloud P."/>
            <person name="Haon M."/>
            <person name="Grisel S."/>
            <person name="Petersen M."/>
            <person name="Berrin J.G."/>
            <person name="Delaux P.M."/>
            <person name="Dal Grande F."/>
            <person name="Keller J."/>
        </authorList>
    </citation>
    <scope>NUCLEOTIDE SEQUENCE [LARGE SCALE GENOMIC DNA]</scope>
    <source>
        <strain evidence="13 14">SAG 2036</strain>
    </source>
</reference>
<keyword evidence="5" id="KW-0175">Coiled coil</keyword>
<accession>A0AAW1PCG0</accession>
<feature type="compositionally biased region" description="Basic residues" evidence="9">
    <location>
        <begin position="81"/>
        <end position="91"/>
    </location>
</feature>
<feature type="domain" description="HTH myb-type" evidence="11">
    <location>
        <begin position="1"/>
        <end position="59"/>
    </location>
</feature>
<dbReference type="PROSITE" id="PS50090">
    <property type="entry name" value="MYB_LIKE"/>
    <property type="match status" value="1"/>
</dbReference>
<keyword evidence="4" id="KW-0805">Transcription regulation</keyword>
<feature type="region of interest" description="Disordered" evidence="9">
    <location>
        <begin position="242"/>
        <end position="263"/>
    </location>
</feature>
<dbReference type="InterPro" id="IPR009057">
    <property type="entry name" value="Homeodomain-like_sf"/>
</dbReference>
<gene>
    <name evidence="13" type="ORF">WJX73_010075</name>
</gene>
<dbReference type="GO" id="GO:0000786">
    <property type="term" value="C:nucleosome"/>
    <property type="evidence" value="ECO:0007669"/>
    <property type="project" value="InterPro"/>
</dbReference>
<dbReference type="PANTHER" id="PTHR46267">
    <property type="entry name" value="SINGLE MYB HISTONE 4"/>
    <property type="match status" value="1"/>
</dbReference>
<dbReference type="SMART" id="SM00717">
    <property type="entry name" value="SANT"/>
    <property type="match status" value="1"/>
</dbReference>
<evidence type="ECO:0000256" key="5">
    <source>
        <dbReference type="ARBA" id="ARBA00023054"/>
    </source>
</evidence>
<feature type="compositionally biased region" description="Acidic residues" evidence="9">
    <location>
        <begin position="137"/>
        <end position="163"/>
    </location>
</feature>
<comment type="subcellular location">
    <subcellularLocation>
        <location evidence="1">Chromosome</location>
    </subcellularLocation>
    <subcellularLocation>
        <location evidence="2">Nucleus</location>
        <location evidence="2">Nucleolus</location>
    </subcellularLocation>
</comment>
<feature type="compositionally biased region" description="Basic and acidic residues" evidence="9">
    <location>
        <begin position="67"/>
        <end position="80"/>
    </location>
</feature>
<protein>
    <recommendedName>
        <fullName evidence="15">MYB transcription factor</fullName>
    </recommendedName>
</protein>
<dbReference type="PROSITE" id="PS51294">
    <property type="entry name" value="HTH_MYB"/>
    <property type="match status" value="1"/>
</dbReference>
<evidence type="ECO:0000259" key="12">
    <source>
        <dbReference type="PROSITE" id="PS51504"/>
    </source>
</evidence>
<evidence type="ECO:0000313" key="14">
    <source>
        <dbReference type="Proteomes" id="UP001465755"/>
    </source>
</evidence>
<dbReference type="FunFam" id="1.10.10.60:FF:000168">
    <property type="entry name" value="Telomere repeat-binding factor 1"/>
    <property type="match status" value="1"/>
</dbReference>
<name>A0AAW1PCG0_9CHLO</name>
<evidence type="ECO:0000256" key="7">
    <source>
        <dbReference type="ARBA" id="ARBA00023163"/>
    </source>
</evidence>
<dbReference type="InterPro" id="IPR005818">
    <property type="entry name" value="Histone_H1/H5_H15"/>
</dbReference>
<evidence type="ECO:0000256" key="8">
    <source>
        <dbReference type="ARBA" id="ARBA00023242"/>
    </source>
</evidence>
<dbReference type="Gene3D" id="1.10.10.10">
    <property type="entry name" value="Winged helix-like DNA-binding domain superfamily/Winged helix DNA-binding domain"/>
    <property type="match status" value="1"/>
</dbReference>
<dbReference type="AlphaFoldDB" id="A0AAW1PCG0"/>
<feature type="domain" description="Myb-like" evidence="10">
    <location>
        <begin position="3"/>
        <end position="60"/>
    </location>
</feature>
<evidence type="ECO:0000256" key="3">
    <source>
        <dbReference type="ARBA" id="ARBA00022454"/>
    </source>
</evidence>
<evidence type="ECO:0008006" key="15">
    <source>
        <dbReference type="Google" id="ProtNLM"/>
    </source>
</evidence>
<dbReference type="GO" id="GO:0005730">
    <property type="term" value="C:nucleolus"/>
    <property type="evidence" value="ECO:0007669"/>
    <property type="project" value="UniProtKB-SubCell"/>
</dbReference>
<evidence type="ECO:0000259" key="10">
    <source>
        <dbReference type="PROSITE" id="PS50090"/>
    </source>
</evidence>
<proteinExistence type="predicted"/>
<evidence type="ECO:0000313" key="13">
    <source>
        <dbReference type="EMBL" id="KAK9811061.1"/>
    </source>
</evidence>
<dbReference type="EMBL" id="JALJOQ010000012">
    <property type="protein sequence ID" value="KAK9811061.1"/>
    <property type="molecule type" value="Genomic_DNA"/>
</dbReference>
<feature type="domain" description="H15" evidence="12">
    <location>
        <begin position="161"/>
        <end position="236"/>
    </location>
</feature>
<dbReference type="CDD" id="cd11660">
    <property type="entry name" value="SANT_TRF"/>
    <property type="match status" value="1"/>
</dbReference>
<comment type="caution">
    <text evidence="13">The sequence shown here is derived from an EMBL/GenBank/DDBJ whole genome shotgun (WGS) entry which is preliminary data.</text>
</comment>
<evidence type="ECO:0000256" key="4">
    <source>
        <dbReference type="ARBA" id="ARBA00023015"/>
    </source>
</evidence>
<organism evidence="13 14">
    <name type="scientific">Symbiochloris irregularis</name>
    <dbReference type="NCBI Taxonomy" id="706552"/>
    <lineage>
        <taxon>Eukaryota</taxon>
        <taxon>Viridiplantae</taxon>
        <taxon>Chlorophyta</taxon>
        <taxon>core chlorophytes</taxon>
        <taxon>Trebouxiophyceae</taxon>
        <taxon>Trebouxiales</taxon>
        <taxon>Trebouxiaceae</taxon>
        <taxon>Symbiochloris</taxon>
    </lineage>
</organism>
<evidence type="ECO:0000256" key="6">
    <source>
        <dbReference type="ARBA" id="ARBA00023125"/>
    </source>
</evidence>
<dbReference type="Proteomes" id="UP001465755">
    <property type="component" value="Unassembled WGS sequence"/>
</dbReference>
<keyword evidence="8" id="KW-0539">Nucleus</keyword>
<dbReference type="SUPFAM" id="SSF46785">
    <property type="entry name" value="Winged helix' DNA-binding domain"/>
    <property type="match status" value="1"/>
</dbReference>
<keyword evidence="7" id="KW-0804">Transcription</keyword>
<dbReference type="InterPro" id="IPR036390">
    <property type="entry name" value="WH_DNA-bd_sf"/>
</dbReference>
<dbReference type="Pfam" id="PF00249">
    <property type="entry name" value="Myb_DNA-binding"/>
    <property type="match status" value="1"/>
</dbReference>
<dbReference type="InterPro" id="IPR017930">
    <property type="entry name" value="Myb_dom"/>
</dbReference>
<keyword evidence="14" id="KW-1185">Reference proteome</keyword>
<evidence type="ECO:0000256" key="2">
    <source>
        <dbReference type="ARBA" id="ARBA00004604"/>
    </source>
</evidence>
<dbReference type="Gene3D" id="1.10.246.220">
    <property type="match status" value="1"/>
</dbReference>
<dbReference type="InterPro" id="IPR036388">
    <property type="entry name" value="WH-like_DNA-bd_sf"/>
</dbReference>
<keyword evidence="3" id="KW-0158">Chromosome</keyword>
<dbReference type="SUPFAM" id="SSF46689">
    <property type="entry name" value="Homeodomain-like"/>
    <property type="match status" value="1"/>
</dbReference>